<dbReference type="AlphaFoldDB" id="A0A2K9LK22"/>
<name>A0A2K9LK22_9GAMM</name>
<sequence>MNKMLIAAATATGLLCASQSALAEGDTYIGAQYTMFTVSTSGADDLEPDGMALVLGGKLSDNFMIEGRFGRSLSDDNIPGVALKVDEQIGFYVKGGMEFADMVFPYVALGYTKVDFETRGAIDQTESDLSYGVGADLHFGNLQVGIEWMMLQDKTDYELEGLSLTGAWRF</sequence>
<dbReference type="KEGG" id="kak:Kalk_05145"/>
<feature type="domain" description="Outer membrane protein beta-barrel" evidence="3">
    <location>
        <begin position="8"/>
        <end position="170"/>
    </location>
</feature>
<dbReference type="SUPFAM" id="SSF56925">
    <property type="entry name" value="OMPA-like"/>
    <property type="match status" value="1"/>
</dbReference>
<dbReference type="Pfam" id="PF13505">
    <property type="entry name" value="OMP_b-brl"/>
    <property type="match status" value="1"/>
</dbReference>
<accession>A0A2K9LK22</accession>
<dbReference type="InterPro" id="IPR027385">
    <property type="entry name" value="Beta-barrel_OMP"/>
</dbReference>
<keyword evidence="1 2" id="KW-0732">Signal</keyword>
<gene>
    <name evidence="4" type="ORF">Kalk_05145</name>
</gene>
<protein>
    <recommendedName>
        <fullName evidence="3">Outer membrane protein beta-barrel domain-containing protein</fullName>
    </recommendedName>
</protein>
<proteinExistence type="predicted"/>
<dbReference type="RefSeq" id="WP_101893183.1">
    <property type="nucleotide sequence ID" value="NZ_CP022684.1"/>
</dbReference>
<evidence type="ECO:0000259" key="3">
    <source>
        <dbReference type="Pfam" id="PF13505"/>
    </source>
</evidence>
<evidence type="ECO:0000313" key="4">
    <source>
        <dbReference type="EMBL" id="AUM11845.1"/>
    </source>
</evidence>
<evidence type="ECO:0000256" key="1">
    <source>
        <dbReference type="ARBA" id="ARBA00022729"/>
    </source>
</evidence>
<dbReference type="InterPro" id="IPR011250">
    <property type="entry name" value="OMP/PagP_B-barrel"/>
</dbReference>
<dbReference type="Gene3D" id="2.40.160.20">
    <property type="match status" value="1"/>
</dbReference>
<feature type="signal peptide" evidence="2">
    <location>
        <begin position="1"/>
        <end position="23"/>
    </location>
</feature>
<organism evidence="4 5">
    <name type="scientific">Ketobacter alkanivorans</name>
    <dbReference type="NCBI Taxonomy" id="1917421"/>
    <lineage>
        <taxon>Bacteria</taxon>
        <taxon>Pseudomonadati</taxon>
        <taxon>Pseudomonadota</taxon>
        <taxon>Gammaproteobacteria</taxon>
        <taxon>Pseudomonadales</taxon>
        <taxon>Ketobacteraceae</taxon>
        <taxon>Ketobacter</taxon>
    </lineage>
</organism>
<dbReference type="OrthoDB" id="5901526at2"/>
<evidence type="ECO:0000313" key="5">
    <source>
        <dbReference type="Proteomes" id="UP000235116"/>
    </source>
</evidence>
<dbReference type="Proteomes" id="UP000235116">
    <property type="component" value="Chromosome"/>
</dbReference>
<keyword evidence="5" id="KW-1185">Reference proteome</keyword>
<feature type="chain" id="PRO_5014752680" description="Outer membrane protein beta-barrel domain-containing protein" evidence="2">
    <location>
        <begin position="24"/>
        <end position="170"/>
    </location>
</feature>
<dbReference type="EMBL" id="CP022684">
    <property type="protein sequence ID" value="AUM11845.1"/>
    <property type="molecule type" value="Genomic_DNA"/>
</dbReference>
<reference evidence="5" key="1">
    <citation type="submission" date="2017-08" db="EMBL/GenBank/DDBJ databases">
        <title>Direct submision.</title>
        <authorList>
            <person name="Kim S.-J."/>
            <person name="Rhee S.-K."/>
        </authorList>
    </citation>
    <scope>NUCLEOTIDE SEQUENCE [LARGE SCALE GENOMIC DNA]</scope>
    <source>
        <strain evidence="5">GI5</strain>
    </source>
</reference>
<evidence type="ECO:0000256" key="2">
    <source>
        <dbReference type="SAM" id="SignalP"/>
    </source>
</evidence>